<evidence type="ECO:0000259" key="9">
    <source>
        <dbReference type="PROSITE" id="PS50048"/>
    </source>
</evidence>
<keyword evidence="3 6" id="KW-0479">Metal-binding</keyword>
<feature type="chain" id="PRO_5040465380" description="Zn(2)-C6 fungal-type domain-containing protein" evidence="8">
    <location>
        <begin position="24"/>
        <end position="1095"/>
    </location>
</feature>
<evidence type="ECO:0000256" key="3">
    <source>
        <dbReference type="ARBA" id="ARBA00022723"/>
    </source>
</evidence>
<gene>
    <name evidence="10" type="ORF">TsFJ059_005367</name>
</gene>
<proteinExistence type="inferred from homology"/>
<dbReference type="GO" id="GO:0006351">
    <property type="term" value="P:DNA-templated transcription"/>
    <property type="evidence" value="ECO:0007669"/>
    <property type="project" value="InterPro"/>
</dbReference>
<evidence type="ECO:0000256" key="7">
    <source>
        <dbReference type="SAM" id="MobiDB-lite"/>
    </source>
</evidence>
<comment type="similarity">
    <text evidence="1">Belongs to the cytochrome P450 family.</text>
</comment>
<dbReference type="InterPro" id="IPR036864">
    <property type="entry name" value="Zn2-C6_fun-type_DNA-bd_sf"/>
</dbReference>
<protein>
    <recommendedName>
        <fullName evidence="9">Zn(2)-C6 fungal-type domain-containing protein</fullName>
    </recommendedName>
</protein>
<dbReference type="PANTHER" id="PTHR24305:SF166">
    <property type="entry name" value="CYTOCHROME P450 12A4, MITOCHONDRIAL-RELATED"/>
    <property type="match status" value="1"/>
</dbReference>
<comment type="caution">
    <text evidence="10">The sequence shown here is derived from an EMBL/GenBank/DDBJ whole genome shotgun (WGS) entry which is preliminary data.</text>
</comment>
<dbReference type="Gene3D" id="4.10.240.10">
    <property type="entry name" value="Zn(2)-C6 fungal-type DNA-binding domain"/>
    <property type="match status" value="1"/>
</dbReference>
<dbReference type="SMART" id="SM00066">
    <property type="entry name" value="GAL4"/>
    <property type="match status" value="1"/>
</dbReference>
<evidence type="ECO:0000256" key="2">
    <source>
        <dbReference type="ARBA" id="ARBA00022617"/>
    </source>
</evidence>
<dbReference type="InterPro" id="IPR050121">
    <property type="entry name" value="Cytochrome_P450_monoxygenase"/>
</dbReference>
<organism evidence="10 11">
    <name type="scientific">Trichoderma semiorbis</name>
    <dbReference type="NCBI Taxonomy" id="1491008"/>
    <lineage>
        <taxon>Eukaryota</taxon>
        <taxon>Fungi</taxon>
        <taxon>Dikarya</taxon>
        <taxon>Ascomycota</taxon>
        <taxon>Pezizomycotina</taxon>
        <taxon>Sordariomycetes</taxon>
        <taxon>Hypocreomycetidae</taxon>
        <taxon>Hypocreales</taxon>
        <taxon>Hypocreaceae</taxon>
        <taxon>Trichoderma</taxon>
    </lineage>
</organism>
<accession>A0A9P8KTH1</accession>
<dbReference type="InterPro" id="IPR001138">
    <property type="entry name" value="Zn2Cys6_DnaBD"/>
</dbReference>
<evidence type="ECO:0000256" key="6">
    <source>
        <dbReference type="PIRSR" id="PIRSR602401-1"/>
    </source>
</evidence>
<feature type="compositionally biased region" description="Low complexity" evidence="7">
    <location>
        <begin position="582"/>
        <end position="602"/>
    </location>
</feature>
<dbReference type="Pfam" id="PF00067">
    <property type="entry name" value="p450"/>
    <property type="match status" value="1"/>
</dbReference>
<dbReference type="InterPro" id="IPR002401">
    <property type="entry name" value="Cyt_P450_E_grp-I"/>
</dbReference>
<feature type="binding site" description="axial binding residue" evidence="6">
    <location>
        <position position="482"/>
    </location>
    <ligand>
        <name>heme</name>
        <dbReference type="ChEBI" id="CHEBI:30413"/>
    </ligand>
    <ligandPart>
        <name>Fe</name>
        <dbReference type="ChEBI" id="CHEBI:18248"/>
    </ligandPart>
</feature>
<evidence type="ECO:0000256" key="4">
    <source>
        <dbReference type="ARBA" id="ARBA00023004"/>
    </source>
</evidence>
<dbReference type="Proteomes" id="UP000826573">
    <property type="component" value="Unassembled WGS sequence"/>
</dbReference>
<evidence type="ECO:0000256" key="5">
    <source>
        <dbReference type="ARBA" id="ARBA00023242"/>
    </source>
</evidence>
<keyword evidence="5" id="KW-0539">Nucleus</keyword>
<dbReference type="InterPro" id="IPR036396">
    <property type="entry name" value="Cyt_P450_sf"/>
</dbReference>
<dbReference type="SUPFAM" id="SSF48264">
    <property type="entry name" value="Cytochrome P450"/>
    <property type="match status" value="1"/>
</dbReference>
<comment type="cofactor">
    <cofactor evidence="6">
        <name>heme</name>
        <dbReference type="ChEBI" id="CHEBI:30413"/>
    </cofactor>
</comment>
<keyword evidence="8" id="KW-0732">Signal</keyword>
<sequence>MESLSVALVSLASVVLVLRQTDATVPLAASLGLVVYVVGRVVLKLGKALIYPFYISKLRHLPGPKDNQFLVGQGIRLLKAAGPNDLYLEWVRKWPDAPFIRHLSFGNSEVLLVNSLDAAREVLQTKAYSFVKPSFFVKLVGEIVGIGILFSVGDQHRQLRRITAGPLSKPSVRKMLPIFKDKARELSVEFDTAIGEDKNGVVEVEALMNRTAFKVISTALLSRDISEFRSSSSPLSFEECYRAVLVPPLLGKLITFLNPFIPLRWLPIEANRAFIRANTALRGMLTELVEERVQQVQQDKKSGQSDEKADTKDFLTKLIEANLAEKKGVSDQMLVDLIIQGVSAGHETTAGALTWTVYALIKYPDMQKRLREEILAAQHKQPDLDAATIDSLPYLNNIINESLRVWSPSLMAPWEVGEDVVIAGVLIPKGTTVTTIPAMVHLNPAIWGADVDVFNPDRWDSTTGAAANPFASESFINGPRTCPGRALALLEIKTVLVEMMSNFSLEAVDVDVGRSSGRTLLACEPCRKRKSKCDGEKPQCGSCRSHELACHYEPARTTRRQKYWDRDYVQALEDQVRLLSASLEQSKESSSSQSASPASQPSPSEPKQLPYGPKMLKALHDFGSVKWADVTGRDGLPMLAGPGRFSFYSNTLLPTFEDGTKPSPPPKEVMSKETFLLEVASNLSLKQHLKAHFLDNINPYYKFIDPVWLNFSDLFPHNDTALQFLYSALFAAAAYSSPVATREIADAFMTYAEGLVQQCYLEHLCLPVLQGLMIIAWQKHVMLDAAKGHLYHYMAIGLSNHLKIRDLPAQERTVNDVATIKTFWSLFFLDRISTPKLGASTAIPWDPDNITPYIDTVSPELVDVSALSFDHHCQLYNIQQRYIDVMYSPNFQQRPAAEKQAIFAKANNEMLALRKKIDRRLYISRNVKPDRVQVVFWITYHSILINLYRPVLNPKDPGMVHNIPTAFRSSTASAMAITRLLKSLQASDEIKHLPPFIIYHVFRAALVHGLNLIAAEEAGGQRMSSGNFWSCFRVLGELSGIWKELSEGTMPFVLMATRGWGFQEEVGGTEEEDEEEDDYEAGINDLLGELEGEVV</sequence>
<dbReference type="InterPro" id="IPR007219">
    <property type="entry name" value="XnlR_reg_dom"/>
</dbReference>
<dbReference type="GO" id="GO:0020037">
    <property type="term" value="F:heme binding"/>
    <property type="evidence" value="ECO:0007669"/>
    <property type="project" value="InterPro"/>
</dbReference>
<dbReference type="AlphaFoldDB" id="A0A9P8KTH1"/>
<dbReference type="SUPFAM" id="SSF57701">
    <property type="entry name" value="Zn2/Cys6 DNA-binding domain"/>
    <property type="match status" value="1"/>
</dbReference>
<dbReference type="GO" id="GO:0003677">
    <property type="term" value="F:DNA binding"/>
    <property type="evidence" value="ECO:0007669"/>
    <property type="project" value="InterPro"/>
</dbReference>
<dbReference type="PRINTS" id="PR00385">
    <property type="entry name" value="P450"/>
</dbReference>
<feature type="domain" description="Zn(2)-C6 fungal-type" evidence="9">
    <location>
        <begin position="522"/>
        <end position="552"/>
    </location>
</feature>
<feature type="region of interest" description="Disordered" evidence="7">
    <location>
        <begin position="582"/>
        <end position="612"/>
    </location>
</feature>
<reference evidence="10 11" key="1">
    <citation type="submission" date="2021-08" db="EMBL/GenBank/DDBJ databases">
        <title>The highly contiguous genome resource for Trichoderma semiorbis FJ059, a fungal antagonistic to plant pathogens.</title>
        <authorList>
            <person name="Liu T."/>
        </authorList>
    </citation>
    <scope>NUCLEOTIDE SEQUENCE [LARGE SCALE GENOMIC DNA]</scope>
    <source>
        <strain evidence="10 11">FJ059</strain>
    </source>
</reference>
<keyword evidence="11" id="KW-1185">Reference proteome</keyword>
<evidence type="ECO:0000256" key="8">
    <source>
        <dbReference type="SAM" id="SignalP"/>
    </source>
</evidence>
<dbReference type="PROSITE" id="PS50048">
    <property type="entry name" value="ZN2_CY6_FUNGAL_2"/>
    <property type="match status" value="1"/>
</dbReference>
<dbReference type="EMBL" id="JAIMJC010000002">
    <property type="protein sequence ID" value="KAH0530780.1"/>
    <property type="molecule type" value="Genomic_DNA"/>
</dbReference>
<dbReference type="GO" id="GO:0016705">
    <property type="term" value="F:oxidoreductase activity, acting on paired donors, with incorporation or reduction of molecular oxygen"/>
    <property type="evidence" value="ECO:0007669"/>
    <property type="project" value="InterPro"/>
</dbReference>
<evidence type="ECO:0000313" key="10">
    <source>
        <dbReference type="EMBL" id="KAH0530780.1"/>
    </source>
</evidence>
<dbReference type="GO" id="GO:0005506">
    <property type="term" value="F:iron ion binding"/>
    <property type="evidence" value="ECO:0007669"/>
    <property type="project" value="InterPro"/>
</dbReference>
<dbReference type="PANTHER" id="PTHR24305">
    <property type="entry name" value="CYTOCHROME P450"/>
    <property type="match status" value="1"/>
</dbReference>
<dbReference type="GO" id="GO:0008270">
    <property type="term" value="F:zinc ion binding"/>
    <property type="evidence" value="ECO:0007669"/>
    <property type="project" value="InterPro"/>
</dbReference>
<dbReference type="PRINTS" id="PR00463">
    <property type="entry name" value="EP450I"/>
</dbReference>
<dbReference type="Gene3D" id="1.10.630.10">
    <property type="entry name" value="Cytochrome P450"/>
    <property type="match status" value="1"/>
</dbReference>
<evidence type="ECO:0000256" key="1">
    <source>
        <dbReference type="ARBA" id="ARBA00010617"/>
    </source>
</evidence>
<feature type="signal peptide" evidence="8">
    <location>
        <begin position="1"/>
        <end position="23"/>
    </location>
</feature>
<name>A0A9P8KTH1_9HYPO</name>
<dbReference type="CDD" id="cd00067">
    <property type="entry name" value="GAL4"/>
    <property type="match status" value="1"/>
</dbReference>
<evidence type="ECO:0000313" key="11">
    <source>
        <dbReference type="Proteomes" id="UP000826573"/>
    </source>
</evidence>
<dbReference type="CDD" id="cd12148">
    <property type="entry name" value="fungal_TF_MHR"/>
    <property type="match status" value="1"/>
</dbReference>
<dbReference type="InterPro" id="IPR001128">
    <property type="entry name" value="Cyt_P450"/>
</dbReference>
<dbReference type="Pfam" id="PF04082">
    <property type="entry name" value="Fungal_trans"/>
    <property type="match status" value="1"/>
</dbReference>
<keyword evidence="4 6" id="KW-0408">Iron</keyword>
<dbReference type="GO" id="GO:0004497">
    <property type="term" value="F:monooxygenase activity"/>
    <property type="evidence" value="ECO:0007669"/>
    <property type="project" value="InterPro"/>
</dbReference>
<dbReference type="Pfam" id="PF00172">
    <property type="entry name" value="Zn_clus"/>
    <property type="match status" value="1"/>
</dbReference>
<dbReference type="GO" id="GO:0000981">
    <property type="term" value="F:DNA-binding transcription factor activity, RNA polymerase II-specific"/>
    <property type="evidence" value="ECO:0007669"/>
    <property type="project" value="InterPro"/>
</dbReference>
<dbReference type="PROSITE" id="PS00463">
    <property type="entry name" value="ZN2_CY6_FUNGAL_1"/>
    <property type="match status" value="1"/>
</dbReference>
<keyword evidence="2 6" id="KW-0349">Heme</keyword>